<gene>
    <name evidence="4" type="ORF">M23134_06367</name>
</gene>
<dbReference type="Pfam" id="PF00440">
    <property type="entry name" value="TetR_N"/>
    <property type="match status" value="1"/>
</dbReference>
<dbReference type="RefSeq" id="WP_002701598.1">
    <property type="nucleotide sequence ID" value="NZ_AAWS01000039.1"/>
</dbReference>
<keyword evidence="1 2" id="KW-0238">DNA-binding</keyword>
<dbReference type="Proteomes" id="UP000004095">
    <property type="component" value="Unassembled WGS sequence"/>
</dbReference>
<evidence type="ECO:0000259" key="3">
    <source>
        <dbReference type="PROSITE" id="PS50977"/>
    </source>
</evidence>
<dbReference type="AlphaFoldDB" id="A1ZU48"/>
<protein>
    <submittedName>
        <fullName evidence="4">Transcriptional regulator, TetR family protein</fullName>
    </submittedName>
</protein>
<proteinExistence type="predicted"/>
<organism evidence="4 5">
    <name type="scientific">Microscilla marina ATCC 23134</name>
    <dbReference type="NCBI Taxonomy" id="313606"/>
    <lineage>
        <taxon>Bacteria</taxon>
        <taxon>Pseudomonadati</taxon>
        <taxon>Bacteroidota</taxon>
        <taxon>Cytophagia</taxon>
        <taxon>Cytophagales</taxon>
        <taxon>Microscillaceae</taxon>
        <taxon>Microscilla</taxon>
    </lineage>
</organism>
<keyword evidence="5" id="KW-1185">Reference proteome</keyword>
<dbReference type="EMBL" id="AAWS01000039">
    <property type="protein sequence ID" value="EAY26019.1"/>
    <property type="molecule type" value="Genomic_DNA"/>
</dbReference>
<evidence type="ECO:0000256" key="2">
    <source>
        <dbReference type="PROSITE-ProRule" id="PRU00335"/>
    </source>
</evidence>
<evidence type="ECO:0000313" key="4">
    <source>
        <dbReference type="EMBL" id="EAY26019.1"/>
    </source>
</evidence>
<dbReference type="SUPFAM" id="SSF46689">
    <property type="entry name" value="Homeodomain-like"/>
    <property type="match status" value="1"/>
</dbReference>
<feature type="domain" description="HTH tetR-type" evidence="3">
    <location>
        <begin position="2"/>
        <end position="60"/>
    </location>
</feature>
<accession>A1ZU48</accession>
<dbReference type="InterPro" id="IPR001647">
    <property type="entry name" value="HTH_TetR"/>
</dbReference>
<dbReference type="PANTHER" id="PTHR43479">
    <property type="entry name" value="ACREF/ENVCD OPERON REPRESSOR-RELATED"/>
    <property type="match status" value="1"/>
</dbReference>
<dbReference type="PROSITE" id="PS50977">
    <property type="entry name" value="HTH_TETR_2"/>
    <property type="match status" value="1"/>
</dbReference>
<comment type="caution">
    <text evidence="4">The sequence shown here is derived from an EMBL/GenBank/DDBJ whole genome shotgun (WGS) entry which is preliminary data.</text>
</comment>
<dbReference type="InterPro" id="IPR050624">
    <property type="entry name" value="HTH-type_Tx_Regulator"/>
</dbReference>
<name>A1ZU48_MICM2</name>
<dbReference type="GO" id="GO:0003677">
    <property type="term" value="F:DNA binding"/>
    <property type="evidence" value="ECO:0007669"/>
    <property type="project" value="UniProtKB-UniRule"/>
</dbReference>
<evidence type="ECO:0000256" key="1">
    <source>
        <dbReference type="ARBA" id="ARBA00023125"/>
    </source>
</evidence>
<dbReference type="PANTHER" id="PTHR43479:SF11">
    <property type="entry name" value="ACREF_ENVCD OPERON REPRESSOR-RELATED"/>
    <property type="match status" value="1"/>
</dbReference>
<dbReference type="eggNOG" id="COG1309">
    <property type="taxonomic scope" value="Bacteria"/>
</dbReference>
<evidence type="ECO:0000313" key="5">
    <source>
        <dbReference type="Proteomes" id="UP000004095"/>
    </source>
</evidence>
<sequence length="183" mass="20721">MTKNKLNIIQASIIVLNKDPSARIETIADNAGVSRRTLHRYFSTRDDLLAACAAWIMDEVLNDVTNATQTHKQPLERLKQIFKDDISKGQYFEFCQKFVAHFEDKVIQAKFNQMTQLFQGALDQTKAQGIIDKALSNEWIEYMWMGIVHGATRALAEGAVAPKAVHELAWNTFAHGLINQTDK</sequence>
<reference evidence="4 5" key="1">
    <citation type="submission" date="2007-01" db="EMBL/GenBank/DDBJ databases">
        <authorList>
            <person name="Haygood M."/>
            <person name="Podell S."/>
            <person name="Anderson C."/>
            <person name="Hopkinson B."/>
            <person name="Roe K."/>
            <person name="Barbeau K."/>
            <person name="Gaasterland T."/>
            <person name="Ferriera S."/>
            <person name="Johnson J."/>
            <person name="Kravitz S."/>
            <person name="Beeson K."/>
            <person name="Sutton G."/>
            <person name="Rogers Y.-H."/>
            <person name="Friedman R."/>
            <person name="Frazier M."/>
            <person name="Venter J.C."/>
        </authorList>
    </citation>
    <scope>NUCLEOTIDE SEQUENCE [LARGE SCALE GENOMIC DNA]</scope>
    <source>
        <strain evidence="4 5">ATCC 23134</strain>
    </source>
</reference>
<dbReference type="InterPro" id="IPR009057">
    <property type="entry name" value="Homeodomain-like_sf"/>
</dbReference>
<dbReference type="OrthoDB" id="9795011at2"/>
<feature type="DNA-binding region" description="H-T-H motif" evidence="2">
    <location>
        <begin position="23"/>
        <end position="42"/>
    </location>
</feature>
<dbReference type="Gene3D" id="1.10.357.10">
    <property type="entry name" value="Tetracycline Repressor, domain 2"/>
    <property type="match status" value="1"/>
</dbReference>